<keyword evidence="3" id="KW-0378">Hydrolase</keyword>
<dbReference type="PANTHER" id="PTHR33877:SF2">
    <property type="entry name" value="OS07G0170200 PROTEIN"/>
    <property type="match status" value="1"/>
</dbReference>
<dbReference type="Pfam" id="PF01844">
    <property type="entry name" value="HNH"/>
    <property type="match status" value="1"/>
</dbReference>
<evidence type="ECO:0000256" key="1">
    <source>
        <dbReference type="SAM" id="Phobius"/>
    </source>
</evidence>
<dbReference type="InterPro" id="IPR003615">
    <property type="entry name" value="HNH_nuc"/>
</dbReference>
<dbReference type="CDD" id="cd00085">
    <property type="entry name" value="HNHc"/>
    <property type="match status" value="1"/>
</dbReference>
<reference evidence="3" key="2">
    <citation type="submission" date="2021-04" db="EMBL/GenBank/DDBJ databases">
        <authorList>
            <person name="Gilroy R."/>
        </authorList>
    </citation>
    <scope>NUCLEOTIDE SEQUENCE</scope>
    <source>
        <strain evidence="3">USAMLcec2-132</strain>
    </source>
</reference>
<evidence type="ECO:0000313" key="4">
    <source>
        <dbReference type="Proteomes" id="UP000823891"/>
    </source>
</evidence>
<feature type="domain" description="HNH nuclease" evidence="2">
    <location>
        <begin position="193"/>
        <end position="247"/>
    </location>
</feature>
<comment type="caution">
    <text evidence="3">The sequence shown here is derived from an EMBL/GenBank/DDBJ whole genome shotgun (WGS) entry which is preliminary data.</text>
</comment>
<protein>
    <submittedName>
        <fullName evidence="3">HNH endonuclease</fullName>
    </submittedName>
</protein>
<dbReference type="AlphaFoldDB" id="A0A9D2NGT8"/>
<keyword evidence="3" id="KW-0255">Endonuclease</keyword>
<dbReference type="SMART" id="SM00507">
    <property type="entry name" value="HNHc"/>
    <property type="match status" value="1"/>
</dbReference>
<evidence type="ECO:0000313" key="3">
    <source>
        <dbReference type="EMBL" id="HJC23464.1"/>
    </source>
</evidence>
<dbReference type="Gene3D" id="1.10.30.50">
    <property type="match status" value="1"/>
</dbReference>
<reference evidence="3" key="1">
    <citation type="journal article" date="2021" name="PeerJ">
        <title>Extensive microbial diversity within the chicken gut microbiome revealed by metagenomics and culture.</title>
        <authorList>
            <person name="Gilroy R."/>
            <person name="Ravi A."/>
            <person name="Getino M."/>
            <person name="Pursley I."/>
            <person name="Horton D.L."/>
            <person name="Alikhan N.F."/>
            <person name="Baker D."/>
            <person name="Gharbi K."/>
            <person name="Hall N."/>
            <person name="Watson M."/>
            <person name="Adriaenssens E.M."/>
            <person name="Foster-Nyarko E."/>
            <person name="Jarju S."/>
            <person name="Secka A."/>
            <person name="Antonio M."/>
            <person name="Oren A."/>
            <person name="Chaudhuri R.R."/>
            <person name="La Ragione R."/>
            <person name="Hildebrand F."/>
            <person name="Pallen M.J."/>
        </authorList>
    </citation>
    <scope>NUCLEOTIDE SEQUENCE</scope>
    <source>
        <strain evidence="3">USAMLcec2-132</strain>
    </source>
</reference>
<sequence length="252" mass="30169">MQKSYESFRFVNLYRRKIFMEDGLIIAAVILLFVVFVIAVIAAFLKSPFKYPYFTHYFDVSGKRNPQPEDLIDQFLIEGNFLLLQEHNEKIRLWKTKCKKKIEHSILKKYRVKQYRECLDDDNAYEFVLFRQQTRYRQKDYVKKSYKVSQAVEYFDCDYMYLLNRDRQLADINYECTLREYHSKNQRRLLTKELRNKIMIRDNYTCQICGKYMPDEVGLQVDHIVPVSKGGRSISSNLQVLCSKCNGSKSNK</sequence>
<proteinExistence type="predicted"/>
<dbReference type="Proteomes" id="UP000823891">
    <property type="component" value="Unassembled WGS sequence"/>
</dbReference>
<dbReference type="InterPro" id="IPR002711">
    <property type="entry name" value="HNH"/>
</dbReference>
<dbReference type="PANTHER" id="PTHR33877">
    <property type="entry name" value="SLL1193 PROTEIN"/>
    <property type="match status" value="1"/>
</dbReference>
<accession>A0A9D2NGT8</accession>
<dbReference type="InterPro" id="IPR052892">
    <property type="entry name" value="NA-targeting_endonuclease"/>
</dbReference>
<dbReference type="EMBL" id="DWWS01000024">
    <property type="protein sequence ID" value="HJC23464.1"/>
    <property type="molecule type" value="Genomic_DNA"/>
</dbReference>
<organism evidence="3 4">
    <name type="scientific">Candidatus Eisenbergiella merdavium</name>
    <dbReference type="NCBI Taxonomy" id="2838551"/>
    <lineage>
        <taxon>Bacteria</taxon>
        <taxon>Bacillati</taxon>
        <taxon>Bacillota</taxon>
        <taxon>Clostridia</taxon>
        <taxon>Lachnospirales</taxon>
        <taxon>Lachnospiraceae</taxon>
        <taxon>Eisenbergiella</taxon>
    </lineage>
</organism>
<keyword evidence="1" id="KW-0812">Transmembrane</keyword>
<keyword evidence="1" id="KW-0472">Membrane</keyword>
<evidence type="ECO:0000259" key="2">
    <source>
        <dbReference type="SMART" id="SM00507"/>
    </source>
</evidence>
<dbReference type="GO" id="GO:0004519">
    <property type="term" value="F:endonuclease activity"/>
    <property type="evidence" value="ECO:0007669"/>
    <property type="project" value="UniProtKB-KW"/>
</dbReference>
<gene>
    <name evidence="3" type="ORF">H9761_07150</name>
</gene>
<keyword evidence="3" id="KW-0540">Nuclease</keyword>
<feature type="transmembrane region" description="Helical" evidence="1">
    <location>
        <begin position="24"/>
        <end position="45"/>
    </location>
</feature>
<keyword evidence="1" id="KW-1133">Transmembrane helix</keyword>
<name>A0A9D2NGT8_9FIRM</name>